<feature type="transmembrane region" description="Helical" evidence="1">
    <location>
        <begin position="167"/>
        <end position="188"/>
    </location>
</feature>
<keyword evidence="1" id="KW-1133">Transmembrane helix</keyword>
<keyword evidence="1" id="KW-0812">Transmembrane</keyword>
<feature type="transmembrane region" description="Helical" evidence="1">
    <location>
        <begin position="144"/>
        <end position="161"/>
    </location>
</feature>
<feature type="transmembrane region" description="Helical" evidence="1">
    <location>
        <begin position="62"/>
        <end position="82"/>
    </location>
</feature>
<reference evidence="2" key="1">
    <citation type="submission" date="2019-08" db="EMBL/GenBank/DDBJ databases">
        <authorList>
            <person name="Kucharzyk K."/>
            <person name="Murdoch R.W."/>
            <person name="Higgins S."/>
            <person name="Loffler F."/>
        </authorList>
    </citation>
    <scope>NUCLEOTIDE SEQUENCE</scope>
</reference>
<dbReference type="AlphaFoldDB" id="A0A644T5U0"/>
<gene>
    <name evidence="2" type="ORF">SDC9_07742</name>
</gene>
<evidence type="ECO:0000256" key="1">
    <source>
        <dbReference type="SAM" id="Phobius"/>
    </source>
</evidence>
<comment type="caution">
    <text evidence="2">The sequence shown here is derived from an EMBL/GenBank/DDBJ whole genome shotgun (WGS) entry which is preliminary data.</text>
</comment>
<name>A0A644T5U0_9ZZZZ</name>
<sequence length="211" mass="23455">MLILVKSFLGITAAILVLISYSFYIIDILDKKTKPHVFTWGLWFLIIFILFLLQVSKGAGAGSLPTLFVALLCLVVCILSLIKEEDKNIKKVDIVFLVLTLLAIPLWLLAKAPVASTALLVLVYSLAGQATLRKSWADPYTETISLWAINSFRALISILALSEYNFVTLAFPVLVFVSALGFAIILVIRRRQVSKKKGVLNLLKNLYEKAK</sequence>
<feature type="transmembrane region" description="Helical" evidence="1">
    <location>
        <begin position="37"/>
        <end position="56"/>
    </location>
</feature>
<accession>A0A644T5U0</accession>
<keyword evidence="1" id="KW-0472">Membrane</keyword>
<organism evidence="2">
    <name type="scientific">bioreactor metagenome</name>
    <dbReference type="NCBI Taxonomy" id="1076179"/>
    <lineage>
        <taxon>unclassified sequences</taxon>
        <taxon>metagenomes</taxon>
        <taxon>ecological metagenomes</taxon>
    </lineage>
</organism>
<proteinExistence type="predicted"/>
<protein>
    <submittedName>
        <fullName evidence="2">Uncharacterized protein</fullName>
    </submittedName>
</protein>
<evidence type="ECO:0000313" key="2">
    <source>
        <dbReference type="EMBL" id="MPL62139.1"/>
    </source>
</evidence>
<feature type="transmembrane region" description="Helical" evidence="1">
    <location>
        <begin position="6"/>
        <end position="25"/>
    </location>
</feature>
<dbReference type="EMBL" id="VSSQ01000017">
    <property type="protein sequence ID" value="MPL62139.1"/>
    <property type="molecule type" value="Genomic_DNA"/>
</dbReference>